<comment type="caution">
    <text evidence="2">The sequence shown here is derived from an EMBL/GenBank/DDBJ whole genome shotgun (WGS) entry which is preliminary data.</text>
</comment>
<accession>A0A8K0KS69</accession>
<reference evidence="2" key="1">
    <citation type="submission" date="2021-07" db="EMBL/GenBank/DDBJ databases">
        <title>Elsinoe batatas strain:CRI-CJ2 Genome sequencing and assembly.</title>
        <authorList>
            <person name="Huang L."/>
        </authorList>
    </citation>
    <scope>NUCLEOTIDE SEQUENCE</scope>
    <source>
        <strain evidence="2">CRI-CJ2</strain>
    </source>
</reference>
<feature type="compositionally biased region" description="Polar residues" evidence="1">
    <location>
        <begin position="537"/>
        <end position="546"/>
    </location>
</feature>
<feature type="compositionally biased region" description="Basic and acidic residues" evidence="1">
    <location>
        <begin position="253"/>
        <end position="265"/>
    </location>
</feature>
<evidence type="ECO:0000256" key="1">
    <source>
        <dbReference type="SAM" id="MobiDB-lite"/>
    </source>
</evidence>
<keyword evidence="3" id="KW-1185">Reference proteome</keyword>
<feature type="compositionally biased region" description="Acidic residues" evidence="1">
    <location>
        <begin position="289"/>
        <end position="311"/>
    </location>
</feature>
<feature type="compositionally biased region" description="Polar residues" evidence="1">
    <location>
        <begin position="588"/>
        <end position="601"/>
    </location>
</feature>
<dbReference type="Proteomes" id="UP000809789">
    <property type="component" value="Unassembled WGS sequence"/>
</dbReference>
<evidence type="ECO:0000313" key="3">
    <source>
        <dbReference type="Proteomes" id="UP000809789"/>
    </source>
</evidence>
<feature type="compositionally biased region" description="Polar residues" evidence="1">
    <location>
        <begin position="127"/>
        <end position="139"/>
    </location>
</feature>
<proteinExistence type="predicted"/>
<sequence>MARGRDSLIKYHILEKDSNPAATLQRELGQLSPSKQTDSLTRAFETLRSRQIQRNKVHESIPAAVDILLYQEVKNRHLLPSLRNAGLLSDSLEKFLERGLSMFVADSSHQELQSTEEQEHERVQKGVGQSVTRSYQQDPKSIKDKNSRPRVSDGRPDPVRKADAPKLLQMIRRQRDWDDFPACIPERYRPIARSNQANPACYGIVILRSFLQIAKCWDVAAAVSIFEERASSGKVRLTSVALSDVARQARSGTLDDAREQSEGRGDSSGIPVEQTGRGGSRHHNLTVDEREEDTASDDLDCYDSANDDEPPLEASSKSCDKCIDTPASTDTRYDHEVTSSPCPSVEVGRGESGESVPSPEESTFQLPDMSILSETGDLNSHNDMVENQEPDLQGYDEHLGDIWCGGIGHPTPGLTRRTPDARVTKSPGVLRVSNVVPTDDTSSRRAAFFPATTSRATPLLRRKRSREVVTEAGADRVVIERELKRLMTEDPSVVDHLVKNLISKGHTFPRATTETSDKAELHRPSSRRDSAIMSEFETASRSTESVGMTRPPPLQKLLSEDVYHNAWQTTPIRSQTSPPQAKAYPEASTLSASSPNTTTTARGLPSSILEDALGMGQELAQLGQSRIACQDSRKALEVKAEHQKRQLQSLTTKITSHDSSIASLSQLENATGDPDITRLVEKYRKERDGFAHDEARLQHSIHVDDEHIRQLQKKDLEDLERLDEFLAWCDRVEAMKRILSSLRTPSR</sequence>
<feature type="region of interest" description="Disordered" evidence="1">
    <location>
        <begin position="248"/>
        <end position="364"/>
    </location>
</feature>
<dbReference type="EMBL" id="JAESVG020000011">
    <property type="protein sequence ID" value="KAG8622901.1"/>
    <property type="molecule type" value="Genomic_DNA"/>
</dbReference>
<feature type="compositionally biased region" description="Basic and acidic residues" evidence="1">
    <location>
        <begin position="515"/>
        <end position="530"/>
    </location>
</feature>
<feature type="compositionally biased region" description="Basic and acidic residues" evidence="1">
    <location>
        <begin position="140"/>
        <end position="164"/>
    </location>
</feature>
<feature type="region of interest" description="Disordered" evidence="1">
    <location>
        <begin position="107"/>
        <end position="166"/>
    </location>
</feature>
<gene>
    <name evidence="2" type="ORF">KVT40_009218</name>
</gene>
<evidence type="ECO:0000313" key="2">
    <source>
        <dbReference type="EMBL" id="KAG8622901.1"/>
    </source>
</evidence>
<feature type="region of interest" description="Disordered" evidence="1">
    <location>
        <begin position="510"/>
        <end position="553"/>
    </location>
</feature>
<feature type="compositionally biased region" description="Low complexity" evidence="1">
    <location>
        <begin position="343"/>
        <end position="362"/>
    </location>
</feature>
<feature type="region of interest" description="Disordered" evidence="1">
    <location>
        <begin position="569"/>
        <end position="603"/>
    </location>
</feature>
<dbReference type="AlphaFoldDB" id="A0A8K0KS69"/>
<name>A0A8K0KS69_9PEZI</name>
<protein>
    <submittedName>
        <fullName evidence="2">Uncharacterized protein</fullName>
    </submittedName>
</protein>
<organism evidence="2 3">
    <name type="scientific">Elsinoe batatas</name>
    <dbReference type="NCBI Taxonomy" id="2601811"/>
    <lineage>
        <taxon>Eukaryota</taxon>
        <taxon>Fungi</taxon>
        <taxon>Dikarya</taxon>
        <taxon>Ascomycota</taxon>
        <taxon>Pezizomycotina</taxon>
        <taxon>Dothideomycetes</taxon>
        <taxon>Dothideomycetidae</taxon>
        <taxon>Myriangiales</taxon>
        <taxon>Elsinoaceae</taxon>
        <taxon>Elsinoe</taxon>
    </lineage>
</organism>
<feature type="compositionally biased region" description="Polar residues" evidence="1">
    <location>
        <begin position="569"/>
        <end position="579"/>
    </location>
</feature>